<keyword evidence="6 9" id="KW-1133">Transmembrane helix</keyword>
<evidence type="ECO:0000256" key="2">
    <source>
        <dbReference type="ARBA" id="ARBA00009239"/>
    </source>
</evidence>
<dbReference type="InterPro" id="IPR051227">
    <property type="entry name" value="CS_glycosyltransferase"/>
</dbReference>
<name>A0AAD9V5K1_ACRCE</name>
<dbReference type="Pfam" id="PF05679">
    <property type="entry name" value="CHGN"/>
    <property type="match status" value="1"/>
</dbReference>
<reference evidence="10" key="1">
    <citation type="journal article" date="2023" name="G3 (Bethesda)">
        <title>Whole genome assembly and annotation of the endangered Caribbean coral Acropora cervicornis.</title>
        <authorList>
            <person name="Selwyn J.D."/>
            <person name="Vollmer S.V."/>
        </authorList>
    </citation>
    <scope>NUCLEOTIDE SEQUENCE</scope>
    <source>
        <strain evidence="10">K2</strain>
    </source>
</reference>
<dbReference type="GO" id="GO:0032580">
    <property type="term" value="C:Golgi cisterna membrane"/>
    <property type="evidence" value="ECO:0007669"/>
    <property type="project" value="UniProtKB-SubCell"/>
</dbReference>
<reference evidence="10" key="2">
    <citation type="journal article" date="2023" name="Science">
        <title>Genomic signatures of disease resistance in endangered staghorn corals.</title>
        <authorList>
            <person name="Vollmer S.V."/>
            <person name="Selwyn J.D."/>
            <person name="Despard B.A."/>
            <person name="Roesel C.L."/>
        </authorList>
    </citation>
    <scope>NUCLEOTIDE SEQUENCE</scope>
    <source>
        <strain evidence="10">K2</strain>
    </source>
</reference>
<dbReference type="Gene3D" id="3.90.182.10">
    <property type="entry name" value="Toxin - Anthrax Protective Antigen,domain 1"/>
    <property type="match status" value="1"/>
</dbReference>
<keyword evidence="8 9" id="KW-0472">Membrane</keyword>
<keyword evidence="3 9" id="KW-0808">Transferase</keyword>
<comment type="caution">
    <text evidence="10">The sequence shown here is derived from an EMBL/GenBank/DDBJ whole genome shotgun (WGS) entry which is preliminary data.</text>
</comment>
<dbReference type="Gene3D" id="3.90.550.10">
    <property type="entry name" value="Spore Coat Polysaccharide Biosynthesis Protein SpsA, Chain A"/>
    <property type="match status" value="1"/>
</dbReference>
<keyword evidence="11" id="KW-1185">Reference proteome</keyword>
<dbReference type="InterPro" id="IPR029044">
    <property type="entry name" value="Nucleotide-diphossugar_trans"/>
</dbReference>
<keyword evidence="7 9" id="KW-0333">Golgi apparatus</keyword>
<keyword evidence="4 9" id="KW-0812">Transmembrane</keyword>
<dbReference type="PANTHER" id="PTHR12369:SF5">
    <property type="entry name" value="HEXOSYLTRANSFERASE"/>
    <property type="match status" value="1"/>
</dbReference>
<organism evidence="10 11">
    <name type="scientific">Acropora cervicornis</name>
    <name type="common">Staghorn coral</name>
    <dbReference type="NCBI Taxonomy" id="6130"/>
    <lineage>
        <taxon>Eukaryota</taxon>
        <taxon>Metazoa</taxon>
        <taxon>Cnidaria</taxon>
        <taxon>Anthozoa</taxon>
        <taxon>Hexacorallia</taxon>
        <taxon>Scleractinia</taxon>
        <taxon>Astrocoeniina</taxon>
        <taxon>Acroporidae</taxon>
        <taxon>Acropora</taxon>
    </lineage>
</organism>
<evidence type="ECO:0000256" key="6">
    <source>
        <dbReference type="ARBA" id="ARBA00022989"/>
    </source>
</evidence>
<evidence type="ECO:0000313" key="11">
    <source>
        <dbReference type="Proteomes" id="UP001249851"/>
    </source>
</evidence>
<evidence type="ECO:0000256" key="3">
    <source>
        <dbReference type="ARBA" id="ARBA00022679"/>
    </source>
</evidence>
<dbReference type="SUPFAM" id="SSF53448">
    <property type="entry name" value="Nucleotide-diphospho-sugar transferases"/>
    <property type="match status" value="1"/>
</dbReference>
<evidence type="ECO:0000256" key="9">
    <source>
        <dbReference type="RuleBase" id="RU364016"/>
    </source>
</evidence>
<comment type="similarity">
    <text evidence="2 9">Belongs to the chondroitin N-acetylgalactosaminyltransferase family.</text>
</comment>
<keyword evidence="5 9" id="KW-0735">Signal-anchor</keyword>
<gene>
    <name evidence="10" type="ORF">P5673_015521</name>
</gene>
<dbReference type="AlphaFoldDB" id="A0AAD9V5K1"/>
<sequence>MTFYQSPPFSVFWKRKFIFVFVVEVLLLLQVLVFWKFSLRSKLQKITVPNFSTQSETSTNVTAASTACNETGNLNLHIWYDICARNFETLCSYPLFPKAPDIRILVNESLIAVDETIDTSSSRSLRIFGFLTPKYSGRYCFMVTSCDAQVWLRENTSYSKVRQVFDSDRMSTEKRNSGVSSEIDLKARRKYFIEVVASCYQTRKKLQLFWKTPKSASFRLIDPSILSHYYNDSNLTHLKSFEDTLPDSPACAARRHKKLYCHDHGVMTYLSHDVVKDILPYYTYKPSYTVEHRVDRYQAVTKHVVHTFVYPFPEHPNLRDEKHWIFPLGEEAALSVVARFVKCLDKAKPGKFQLEKVLRVERKTDKEKGKRFFLDLKLRDCTVNKSVGFSEYIFEPFHSNQLYYPTNFQWRKNAPVYLVVTAKNLGRWLHHFIKNMEAILKETGDPNLHFVICDYNSTDINLDEVLQQSTLRNYAVLRKSGDYSRTASFNDAISLVKDPQSIIFLLDLHLDIASSLIDDVRKHCIEGRMFYTPIIIELDCGANPANLAGKWQVYGYGLIGMYKSDWDRAGGFPAYTSAWGGEDWELVDALFGKGLEFERMRTRNVYHYHHTKKGMW</sequence>
<evidence type="ECO:0000256" key="1">
    <source>
        <dbReference type="ARBA" id="ARBA00004447"/>
    </source>
</evidence>
<comment type="subcellular location">
    <subcellularLocation>
        <location evidence="1 9">Golgi apparatus</location>
        <location evidence="1 9">Golgi stack membrane</location>
        <topology evidence="1 9">Single-pass type II membrane protein</topology>
    </subcellularLocation>
</comment>
<protein>
    <recommendedName>
        <fullName evidence="9">Hexosyltransferase</fullName>
        <ecNumber evidence="9">2.4.1.-</ecNumber>
    </recommendedName>
</protein>
<proteinExistence type="inferred from homology"/>
<evidence type="ECO:0000256" key="7">
    <source>
        <dbReference type="ARBA" id="ARBA00023034"/>
    </source>
</evidence>
<accession>A0AAD9V5K1</accession>
<dbReference type="EMBL" id="JARQWQ010000032">
    <property type="protein sequence ID" value="KAK2561545.1"/>
    <property type="molecule type" value="Genomic_DNA"/>
</dbReference>
<dbReference type="EC" id="2.4.1.-" evidence="9"/>
<dbReference type="InterPro" id="IPR008428">
    <property type="entry name" value="Chond_GalNAc"/>
</dbReference>
<evidence type="ECO:0000256" key="8">
    <source>
        <dbReference type="ARBA" id="ARBA00023136"/>
    </source>
</evidence>
<dbReference type="PANTHER" id="PTHR12369">
    <property type="entry name" value="CHONDROITIN SYNTHASE"/>
    <property type="match status" value="1"/>
</dbReference>
<dbReference type="GO" id="GO:0008376">
    <property type="term" value="F:acetylgalactosaminyltransferase activity"/>
    <property type="evidence" value="ECO:0007669"/>
    <property type="project" value="InterPro"/>
</dbReference>
<evidence type="ECO:0000256" key="5">
    <source>
        <dbReference type="ARBA" id="ARBA00022968"/>
    </source>
</evidence>
<evidence type="ECO:0000313" key="10">
    <source>
        <dbReference type="EMBL" id="KAK2561545.1"/>
    </source>
</evidence>
<feature type="transmembrane region" description="Helical" evidence="9">
    <location>
        <begin position="17"/>
        <end position="35"/>
    </location>
</feature>
<dbReference type="Proteomes" id="UP001249851">
    <property type="component" value="Unassembled WGS sequence"/>
</dbReference>
<evidence type="ECO:0000256" key="4">
    <source>
        <dbReference type="ARBA" id="ARBA00022692"/>
    </source>
</evidence>
<dbReference type="CDD" id="cd00761">
    <property type="entry name" value="Glyco_tranf_GTA_type"/>
    <property type="match status" value="1"/>
</dbReference>